<dbReference type="HOGENOM" id="CLU_1133416_0_0_1"/>
<keyword evidence="3" id="KW-1185">Reference proteome</keyword>
<dbReference type="EMBL" id="KI963918">
    <property type="protein sequence ID" value="EUC51438.1"/>
    <property type="molecule type" value="Genomic_DNA"/>
</dbReference>
<evidence type="ECO:0000313" key="3">
    <source>
        <dbReference type="Proteomes" id="UP000054032"/>
    </source>
</evidence>
<dbReference type="RefSeq" id="XP_007682113.1">
    <property type="nucleotide sequence ID" value="XM_007683923.1"/>
</dbReference>
<accession>W6ZN52</accession>
<feature type="region of interest" description="Disordered" evidence="1">
    <location>
        <begin position="32"/>
        <end position="75"/>
    </location>
</feature>
<evidence type="ECO:0000313" key="2">
    <source>
        <dbReference type="EMBL" id="EUC51438.1"/>
    </source>
</evidence>
<evidence type="ECO:0000256" key="1">
    <source>
        <dbReference type="SAM" id="MobiDB-lite"/>
    </source>
</evidence>
<feature type="compositionally biased region" description="Low complexity" evidence="1">
    <location>
        <begin position="37"/>
        <end position="50"/>
    </location>
</feature>
<reference evidence="2 3" key="1">
    <citation type="journal article" date="2013" name="PLoS Genet.">
        <title>Comparative genome structure, secondary metabolite, and effector coding capacity across Cochliobolus pathogens.</title>
        <authorList>
            <person name="Condon B.J."/>
            <person name="Leng Y."/>
            <person name="Wu D."/>
            <person name="Bushley K.E."/>
            <person name="Ohm R.A."/>
            <person name="Otillar R."/>
            <person name="Martin J."/>
            <person name="Schackwitz W."/>
            <person name="Grimwood J."/>
            <person name="MohdZainudin N."/>
            <person name="Xue C."/>
            <person name="Wang R."/>
            <person name="Manning V.A."/>
            <person name="Dhillon B."/>
            <person name="Tu Z.J."/>
            <person name="Steffenson B.J."/>
            <person name="Salamov A."/>
            <person name="Sun H."/>
            <person name="Lowry S."/>
            <person name="LaButti K."/>
            <person name="Han J."/>
            <person name="Copeland A."/>
            <person name="Lindquist E."/>
            <person name="Barry K."/>
            <person name="Schmutz J."/>
            <person name="Baker S.E."/>
            <person name="Ciuffetti L.M."/>
            <person name="Grigoriev I.V."/>
            <person name="Zhong S."/>
            <person name="Turgeon B.G."/>
        </authorList>
    </citation>
    <scope>NUCLEOTIDE SEQUENCE [LARGE SCALE GENOMIC DNA]</scope>
    <source>
        <strain evidence="2 3">ATCC 44560</strain>
    </source>
</reference>
<dbReference type="AlphaFoldDB" id="W6ZN52"/>
<feature type="region of interest" description="Disordered" evidence="1">
    <location>
        <begin position="198"/>
        <end position="227"/>
    </location>
</feature>
<name>W6ZN52_COCMI</name>
<organism evidence="2 3">
    <name type="scientific">Bipolaris oryzae ATCC 44560</name>
    <dbReference type="NCBI Taxonomy" id="930090"/>
    <lineage>
        <taxon>Eukaryota</taxon>
        <taxon>Fungi</taxon>
        <taxon>Dikarya</taxon>
        <taxon>Ascomycota</taxon>
        <taxon>Pezizomycotina</taxon>
        <taxon>Dothideomycetes</taxon>
        <taxon>Pleosporomycetidae</taxon>
        <taxon>Pleosporales</taxon>
        <taxon>Pleosporineae</taxon>
        <taxon>Pleosporaceae</taxon>
        <taxon>Bipolaris</taxon>
    </lineage>
</organism>
<protein>
    <submittedName>
        <fullName evidence="2">Uncharacterized protein</fullName>
    </submittedName>
</protein>
<sequence>MGRGPSDTRARRRLRAIVSGWGRTDGGGGGVVGFGVGPMRRAGARPAGSRRVGDRDTHTHAHTQHQSVCQSASPPVRPRVVELPPCSATTCRGSVSCSPSMCVCVYRLKPWRLCCLNLCALESGMGTREPWGLRGERRRQHCLYLNPAAMDDDDDDDDASSHTPSHASSHAYTHSLYLARHIGAPRCVPGDGYLDCSEADLPRPLPSNHSDNSPSQSRGQRGQRGQHMTTEYANTWAASLRGTHP</sequence>
<proteinExistence type="predicted"/>
<dbReference type="KEGG" id="bor:COCMIDRAFT_21404"/>
<gene>
    <name evidence="2" type="ORF">COCMIDRAFT_21404</name>
</gene>
<dbReference type="GeneID" id="19120055"/>
<dbReference type="Proteomes" id="UP000054032">
    <property type="component" value="Unassembled WGS sequence"/>
</dbReference>
<feature type="compositionally biased region" description="Low complexity" evidence="1">
    <location>
        <begin position="213"/>
        <end position="226"/>
    </location>
</feature>
<feature type="compositionally biased region" description="Polar residues" evidence="1">
    <location>
        <begin position="64"/>
        <end position="73"/>
    </location>
</feature>